<dbReference type="PANTHER" id="PTHR11956">
    <property type="entry name" value="ARGINYL-TRNA SYNTHETASE"/>
    <property type="match status" value="1"/>
</dbReference>
<sequence length="590" mass="67280">MNIQSLIETKVKEGFLALYDVEIPSVEFQATRKDFEGDITVVVFPLLRYKKGNPVQIGEDLGKYLVENINEITSYNVVKGFLNLVVDDSFYVNFFNEIASDARYGFVKEDKTDARMVEYSSPNTNKPLHLGHVRNVLLGYSVAEILKAAGHKVYKTQIINDRGIHICKSMLAWKKFGEGETPESTGLKGDKLVGNYYVKFDQEYKKEISNLVASGVSEDDAKKQAPLFVEAQEMLRKWEAGDKEVVALWEMMNGWVYKGFDVTYENIGVNFDKLYYESNTYLLGKDIIEKGLQNGVFYKKEDGSVWCDLTDEGLDEKLVLRSDGTAVYMTQDIGTAIQRSKDFPDVNGMVYTVGNEQDYHFKVLFLILQKLGYSWAKQLFHLSYGMVDLPSGKMKSREGTVVDADDLMDEMTNTAREISQELGKLEGYSTEEKEELYKIIGLGALKYFILKVDPKKRILFDPQASVDFQGNTGPFVQYTYARIQSILRKADFDYSAKVSVELHEKEKELIKQLEQYPEVIQQAASNYSPAVIANYTYDLVKEFNSFYQNVSILGEENQDKKVFRVQLSKKVADTIKSAFKLLGIQVPERM</sequence>
<dbReference type="SMART" id="SM00836">
    <property type="entry name" value="DALR_1"/>
    <property type="match status" value="1"/>
</dbReference>
<dbReference type="GO" id="GO:0005737">
    <property type="term" value="C:cytoplasm"/>
    <property type="evidence" value="ECO:0007669"/>
    <property type="project" value="UniProtKB-SubCell"/>
</dbReference>
<keyword evidence="2 9" id="KW-0963">Cytoplasm</keyword>
<evidence type="ECO:0000256" key="7">
    <source>
        <dbReference type="ARBA" id="ARBA00023146"/>
    </source>
</evidence>
<feature type="short sequence motif" description="'HIGH' region" evidence="9">
    <location>
        <begin position="122"/>
        <end position="132"/>
    </location>
</feature>
<dbReference type="SUPFAM" id="SSF47323">
    <property type="entry name" value="Anticodon-binding domain of a subclass of class I aminoacyl-tRNA synthetases"/>
    <property type="match status" value="1"/>
</dbReference>
<evidence type="ECO:0000256" key="9">
    <source>
        <dbReference type="HAMAP-Rule" id="MF_00123"/>
    </source>
</evidence>
<keyword evidence="7 9" id="KW-0030">Aminoacyl-tRNA synthetase</keyword>
<dbReference type="InterPro" id="IPR035684">
    <property type="entry name" value="ArgRS_core"/>
</dbReference>
<dbReference type="AlphaFoldDB" id="A0AAE9MLJ0"/>
<keyword evidence="3 9" id="KW-0436">Ligase</keyword>
<dbReference type="InterPro" id="IPR008909">
    <property type="entry name" value="DALR_anticod-bd"/>
</dbReference>
<dbReference type="PROSITE" id="PS00178">
    <property type="entry name" value="AA_TRNA_LIGASE_I"/>
    <property type="match status" value="1"/>
</dbReference>
<dbReference type="RefSeq" id="WP_253679961.1">
    <property type="nucleotide sequence ID" value="NZ_CP050861.1"/>
</dbReference>
<dbReference type="Pfam" id="PF05746">
    <property type="entry name" value="DALR_1"/>
    <property type="match status" value="1"/>
</dbReference>
<dbReference type="SUPFAM" id="SSF55190">
    <property type="entry name" value="Arginyl-tRNA synthetase (ArgRS), N-terminal 'additional' domain"/>
    <property type="match status" value="1"/>
</dbReference>
<keyword evidence="5 9" id="KW-0067">ATP-binding</keyword>
<proteinExistence type="inferred from homology"/>
<dbReference type="HAMAP" id="MF_00123">
    <property type="entry name" value="Arg_tRNA_synth"/>
    <property type="match status" value="1"/>
</dbReference>
<evidence type="ECO:0000259" key="11">
    <source>
        <dbReference type="SMART" id="SM00836"/>
    </source>
</evidence>
<dbReference type="FunFam" id="3.40.50.620:FF:000125">
    <property type="entry name" value="Arginine--tRNA ligase"/>
    <property type="match status" value="1"/>
</dbReference>
<dbReference type="PANTHER" id="PTHR11956:SF5">
    <property type="entry name" value="ARGININE--TRNA LIGASE, CYTOPLASMIC"/>
    <property type="match status" value="1"/>
</dbReference>
<evidence type="ECO:0000313" key="14">
    <source>
        <dbReference type="Proteomes" id="UP001056837"/>
    </source>
</evidence>
<dbReference type="Gene3D" id="1.10.730.10">
    <property type="entry name" value="Isoleucyl-tRNA Synthetase, Domain 1"/>
    <property type="match status" value="1"/>
</dbReference>
<feature type="domain" description="Arginyl tRNA synthetase N-terminal" evidence="12">
    <location>
        <begin position="1"/>
        <end position="86"/>
    </location>
</feature>
<accession>A0AAE9MLJ0</accession>
<dbReference type="InterPro" id="IPR001278">
    <property type="entry name" value="Arg-tRNA-ligase"/>
</dbReference>
<keyword evidence="4 9" id="KW-0547">Nucleotide-binding</keyword>
<dbReference type="GO" id="GO:0005524">
    <property type="term" value="F:ATP binding"/>
    <property type="evidence" value="ECO:0007669"/>
    <property type="project" value="UniProtKB-UniRule"/>
</dbReference>
<name>A0AAE9MLJ0_9FLAO</name>
<protein>
    <recommendedName>
        <fullName evidence="9">Arginine--tRNA ligase</fullName>
        <ecNumber evidence="9">6.1.1.19</ecNumber>
    </recommendedName>
    <alternativeName>
        <fullName evidence="9">Arginyl-tRNA synthetase</fullName>
        <shortName evidence="9">ArgRS</shortName>
    </alternativeName>
</protein>
<evidence type="ECO:0000256" key="6">
    <source>
        <dbReference type="ARBA" id="ARBA00022917"/>
    </source>
</evidence>
<dbReference type="Proteomes" id="UP001056837">
    <property type="component" value="Chromosome"/>
</dbReference>
<evidence type="ECO:0000256" key="10">
    <source>
        <dbReference type="RuleBase" id="RU363038"/>
    </source>
</evidence>
<dbReference type="GO" id="GO:0006420">
    <property type="term" value="P:arginyl-tRNA aminoacylation"/>
    <property type="evidence" value="ECO:0007669"/>
    <property type="project" value="UniProtKB-UniRule"/>
</dbReference>
<evidence type="ECO:0000256" key="3">
    <source>
        <dbReference type="ARBA" id="ARBA00022598"/>
    </source>
</evidence>
<dbReference type="EC" id="6.1.1.19" evidence="9"/>
<dbReference type="InterPro" id="IPR036695">
    <property type="entry name" value="Arg-tRNA-synth_N_sf"/>
</dbReference>
<comment type="subcellular location">
    <subcellularLocation>
        <location evidence="9">Cytoplasm</location>
    </subcellularLocation>
</comment>
<dbReference type="EMBL" id="CP050861">
    <property type="protein sequence ID" value="UTD14048.1"/>
    <property type="molecule type" value="Genomic_DNA"/>
</dbReference>
<gene>
    <name evidence="9" type="primary">argS</name>
    <name evidence="13" type="ORF">HER15_00540</name>
</gene>
<dbReference type="InterPro" id="IPR005148">
    <property type="entry name" value="Arg-tRNA-synth_N"/>
</dbReference>
<evidence type="ECO:0000313" key="13">
    <source>
        <dbReference type="EMBL" id="UTD14048.1"/>
    </source>
</evidence>
<dbReference type="InterPro" id="IPR001412">
    <property type="entry name" value="aa-tRNA-synth_I_CS"/>
</dbReference>
<dbReference type="NCBIfam" id="TIGR00456">
    <property type="entry name" value="argS"/>
    <property type="match status" value="1"/>
</dbReference>
<dbReference type="GO" id="GO:0004814">
    <property type="term" value="F:arginine-tRNA ligase activity"/>
    <property type="evidence" value="ECO:0007669"/>
    <property type="project" value="UniProtKB-UniRule"/>
</dbReference>
<dbReference type="Gene3D" id="3.30.1360.70">
    <property type="entry name" value="Arginyl tRNA synthetase N-terminal domain"/>
    <property type="match status" value="1"/>
</dbReference>
<comment type="catalytic activity">
    <reaction evidence="8 9">
        <text>tRNA(Arg) + L-arginine + ATP = L-arginyl-tRNA(Arg) + AMP + diphosphate</text>
        <dbReference type="Rhea" id="RHEA:20301"/>
        <dbReference type="Rhea" id="RHEA-COMP:9658"/>
        <dbReference type="Rhea" id="RHEA-COMP:9673"/>
        <dbReference type="ChEBI" id="CHEBI:30616"/>
        <dbReference type="ChEBI" id="CHEBI:32682"/>
        <dbReference type="ChEBI" id="CHEBI:33019"/>
        <dbReference type="ChEBI" id="CHEBI:78442"/>
        <dbReference type="ChEBI" id="CHEBI:78513"/>
        <dbReference type="ChEBI" id="CHEBI:456215"/>
        <dbReference type="EC" id="6.1.1.19"/>
    </reaction>
</comment>
<comment type="subunit">
    <text evidence="9">Monomer.</text>
</comment>
<dbReference type="InterPro" id="IPR014729">
    <property type="entry name" value="Rossmann-like_a/b/a_fold"/>
</dbReference>
<comment type="similarity">
    <text evidence="1 9 10">Belongs to the class-I aminoacyl-tRNA synthetase family.</text>
</comment>
<dbReference type="PRINTS" id="PR01038">
    <property type="entry name" value="TRNASYNTHARG"/>
</dbReference>
<evidence type="ECO:0000259" key="12">
    <source>
        <dbReference type="SMART" id="SM01016"/>
    </source>
</evidence>
<dbReference type="InterPro" id="IPR009080">
    <property type="entry name" value="tRNAsynth_Ia_anticodon-bd"/>
</dbReference>
<evidence type="ECO:0000256" key="8">
    <source>
        <dbReference type="ARBA" id="ARBA00049339"/>
    </source>
</evidence>
<feature type="domain" description="DALR anticodon binding" evidence="11">
    <location>
        <begin position="476"/>
        <end position="590"/>
    </location>
</feature>
<keyword evidence="6 9" id="KW-0648">Protein biosynthesis</keyword>
<dbReference type="Pfam" id="PF00750">
    <property type="entry name" value="tRNA-synt_1d"/>
    <property type="match status" value="1"/>
</dbReference>
<dbReference type="SUPFAM" id="SSF52374">
    <property type="entry name" value="Nucleotidylyl transferase"/>
    <property type="match status" value="1"/>
</dbReference>
<evidence type="ECO:0000256" key="5">
    <source>
        <dbReference type="ARBA" id="ARBA00022840"/>
    </source>
</evidence>
<dbReference type="Gene3D" id="3.40.50.620">
    <property type="entry name" value="HUPs"/>
    <property type="match status" value="1"/>
</dbReference>
<dbReference type="SMART" id="SM01016">
    <property type="entry name" value="Arg_tRNA_synt_N"/>
    <property type="match status" value="1"/>
</dbReference>
<organism evidence="13 14">
    <name type="scientific">Tenacibaculum mesophilum</name>
    <dbReference type="NCBI Taxonomy" id="104268"/>
    <lineage>
        <taxon>Bacteria</taxon>
        <taxon>Pseudomonadati</taxon>
        <taxon>Bacteroidota</taxon>
        <taxon>Flavobacteriia</taxon>
        <taxon>Flavobacteriales</taxon>
        <taxon>Flavobacteriaceae</taxon>
        <taxon>Tenacibaculum</taxon>
    </lineage>
</organism>
<evidence type="ECO:0000256" key="2">
    <source>
        <dbReference type="ARBA" id="ARBA00022490"/>
    </source>
</evidence>
<evidence type="ECO:0000256" key="1">
    <source>
        <dbReference type="ARBA" id="ARBA00005594"/>
    </source>
</evidence>
<reference evidence="13" key="1">
    <citation type="submission" date="2020-04" db="EMBL/GenBank/DDBJ databases">
        <title>Tenacibaculum mesophilum bac2.</title>
        <authorList>
            <person name="Li M."/>
        </authorList>
    </citation>
    <scope>NUCLEOTIDE SEQUENCE</scope>
    <source>
        <strain evidence="13">Bac2</strain>
    </source>
</reference>
<dbReference type="FunFam" id="1.10.730.10:FF:000006">
    <property type="entry name" value="Arginyl-tRNA synthetase 2, mitochondrial"/>
    <property type="match status" value="1"/>
</dbReference>
<evidence type="ECO:0000256" key="4">
    <source>
        <dbReference type="ARBA" id="ARBA00022741"/>
    </source>
</evidence>